<reference evidence="1" key="1">
    <citation type="submission" date="2013-08" db="EMBL/GenBank/DDBJ databases">
        <authorList>
            <person name="Mendez C."/>
            <person name="Richter M."/>
            <person name="Ferrer M."/>
            <person name="Sanchez J."/>
        </authorList>
    </citation>
    <scope>NUCLEOTIDE SEQUENCE</scope>
</reference>
<proteinExistence type="predicted"/>
<dbReference type="EMBL" id="AUZX01000636">
    <property type="protein sequence ID" value="EQD80486.1"/>
    <property type="molecule type" value="Genomic_DNA"/>
</dbReference>
<dbReference type="SUPFAM" id="SSF52540">
    <property type="entry name" value="P-loop containing nucleoside triphosphate hydrolases"/>
    <property type="match status" value="1"/>
</dbReference>
<comment type="caution">
    <text evidence="1">The sequence shown here is derived from an EMBL/GenBank/DDBJ whole genome shotgun (WGS) entry which is preliminary data.</text>
</comment>
<sequence>TDDHEDIIRQRSVVYWEVTNPLIEYYKKKNILKVVDASKPIQEVTASVQTIFQSLAIK</sequence>
<reference evidence="1" key="2">
    <citation type="journal article" date="2014" name="ISME J.">
        <title>Microbial stratification in low pH oxic and suboxic macroscopic growths along an acid mine drainage.</title>
        <authorList>
            <person name="Mendez-Garcia C."/>
            <person name="Mesa V."/>
            <person name="Sprenger R.R."/>
            <person name="Richter M."/>
            <person name="Diez M.S."/>
            <person name="Solano J."/>
            <person name="Bargiela R."/>
            <person name="Golyshina O.V."/>
            <person name="Manteca A."/>
            <person name="Ramos J.L."/>
            <person name="Gallego J.R."/>
            <person name="Llorente I."/>
            <person name="Martins Dos Santos V.A."/>
            <person name="Jensen O.N."/>
            <person name="Pelaez A.I."/>
            <person name="Sanchez J."/>
            <person name="Ferrer M."/>
        </authorList>
    </citation>
    <scope>NUCLEOTIDE SEQUENCE</scope>
</reference>
<keyword evidence="1" id="KW-0808">Transferase</keyword>
<accession>T1C4S5</accession>
<organism evidence="1">
    <name type="scientific">mine drainage metagenome</name>
    <dbReference type="NCBI Taxonomy" id="410659"/>
    <lineage>
        <taxon>unclassified sequences</taxon>
        <taxon>metagenomes</taxon>
        <taxon>ecological metagenomes</taxon>
    </lineage>
</organism>
<evidence type="ECO:0000313" key="1">
    <source>
        <dbReference type="EMBL" id="EQD80486.1"/>
    </source>
</evidence>
<name>T1C4S5_9ZZZZ</name>
<dbReference type="AlphaFoldDB" id="T1C4S5"/>
<dbReference type="Gene3D" id="3.40.50.300">
    <property type="entry name" value="P-loop containing nucleotide triphosphate hydrolases"/>
    <property type="match status" value="1"/>
</dbReference>
<dbReference type="EC" id="2.7.4.-" evidence="1"/>
<keyword evidence="1" id="KW-0418">Kinase</keyword>
<dbReference type="InterPro" id="IPR027417">
    <property type="entry name" value="P-loop_NTPase"/>
</dbReference>
<feature type="non-terminal residue" evidence="1">
    <location>
        <position position="1"/>
    </location>
</feature>
<gene>
    <name evidence="1" type="ORF">B1A_00841</name>
</gene>
<dbReference type="GO" id="GO:0016301">
    <property type="term" value="F:kinase activity"/>
    <property type="evidence" value="ECO:0007669"/>
    <property type="project" value="UniProtKB-KW"/>
</dbReference>
<protein>
    <submittedName>
        <fullName evidence="1">Adenylate kinase</fullName>
        <ecNumber evidence="1">2.7.4.-</ecNumber>
    </submittedName>
</protein>